<dbReference type="AlphaFoldDB" id="A0A0R3PN95"/>
<dbReference type="SUPFAM" id="SSF55856">
    <property type="entry name" value="Cytochrome b5-like heme/steroid binding domain"/>
    <property type="match status" value="1"/>
</dbReference>
<dbReference type="InterPro" id="IPR050577">
    <property type="entry name" value="MAPR/NEUFC/NENF-like"/>
</dbReference>
<feature type="transmembrane region" description="Helical" evidence="2">
    <location>
        <begin position="12"/>
        <end position="35"/>
    </location>
</feature>
<dbReference type="STRING" id="334426.A0A0R3PN95"/>
<protein>
    <submittedName>
        <fullName evidence="6">Cytochrome b5 heme-binding domain-containing protein</fullName>
    </submittedName>
</protein>
<keyword evidence="2" id="KW-0812">Transmembrane</keyword>
<dbReference type="PANTHER" id="PTHR10281:SF4">
    <property type="entry name" value="NEUFERRICIN"/>
    <property type="match status" value="1"/>
</dbReference>
<dbReference type="OMA" id="GHKHYGP"/>
<gene>
    <name evidence="4" type="ORF">ACOC_LOCUS6498</name>
</gene>
<dbReference type="InterPro" id="IPR001199">
    <property type="entry name" value="Cyt_B5-like_heme/steroid-bd"/>
</dbReference>
<keyword evidence="2" id="KW-0472">Membrane</keyword>
<reference evidence="4 5" key="2">
    <citation type="submission" date="2018-11" db="EMBL/GenBank/DDBJ databases">
        <authorList>
            <consortium name="Pathogen Informatics"/>
        </authorList>
    </citation>
    <scope>NUCLEOTIDE SEQUENCE [LARGE SCALE GENOMIC DNA]</scope>
    <source>
        <strain evidence="4 5">Costa Rica</strain>
    </source>
</reference>
<dbReference type="Proteomes" id="UP000267027">
    <property type="component" value="Unassembled WGS sequence"/>
</dbReference>
<evidence type="ECO:0000256" key="1">
    <source>
        <dbReference type="ARBA" id="ARBA00038357"/>
    </source>
</evidence>
<evidence type="ECO:0000313" key="4">
    <source>
        <dbReference type="EMBL" id="VDM58083.1"/>
    </source>
</evidence>
<feature type="transmembrane region" description="Helical" evidence="2">
    <location>
        <begin position="55"/>
        <end position="76"/>
    </location>
</feature>
<evidence type="ECO:0000259" key="3">
    <source>
        <dbReference type="SMART" id="SM01117"/>
    </source>
</evidence>
<dbReference type="InterPro" id="IPR036400">
    <property type="entry name" value="Cyt_B5-like_heme/steroid_sf"/>
</dbReference>
<dbReference type="WBParaSite" id="ACOC_0000649701-mRNA-1">
    <property type="protein sequence ID" value="ACOC_0000649701-mRNA-1"/>
    <property type="gene ID" value="ACOC_0000649701"/>
</dbReference>
<comment type="similarity">
    <text evidence="1">Belongs to the cytochrome b5 family. MAPR subfamily.</text>
</comment>
<keyword evidence="2" id="KW-1133">Transmembrane helix</keyword>
<dbReference type="Gene3D" id="3.10.120.10">
    <property type="entry name" value="Cytochrome b5-like heme/steroid binding domain"/>
    <property type="match status" value="1"/>
</dbReference>
<name>A0A0R3PN95_ANGCS</name>
<evidence type="ECO:0000256" key="2">
    <source>
        <dbReference type="SAM" id="Phobius"/>
    </source>
</evidence>
<dbReference type="PANTHER" id="PTHR10281">
    <property type="entry name" value="MEMBRANE-ASSOCIATED PROGESTERONE RECEPTOR COMPONENT-RELATED"/>
    <property type="match status" value="1"/>
</dbReference>
<dbReference type="OrthoDB" id="10257697at2759"/>
<proteinExistence type="inferred from homology"/>
<dbReference type="GO" id="GO:0016020">
    <property type="term" value="C:membrane"/>
    <property type="evidence" value="ECO:0007669"/>
    <property type="project" value="TreeGrafter"/>
</dbReference>
<sequence>MAGKPWRSKPALHTTSLAYIAVQVAFLSFLCSYYDVGLANLTRWTLDHTLRAFPWFLTNFSIISIVLILVDIQSIVAEVQFGDEMQVFKPEQLALFDGSRPSRPVYLAILGRVYNVDKGKKHYGKDGGYHFFAGRDATRAFVSGDFTEAGLVDNIDGLSHEDLLGIRDWVLFYEKEYKLVGVLVGKYYDINGNPTNDLRDVLGRMQTAIEWKESRAAEAEVFPPCNSEWHHNSGGRVWCSMKSGGIQRDWAGVPRLLYDPNTKQQRCACVKNFGVGLSGVGSKSSNRGDLDHPNLKQYPNCSPTSNSCRLEKN</sequence>
<feature type="domain" description="Cytochrome b5 heme-binding" evidence="3">
    <location>
        <begin position="88"/>
        <end position="184"/>
    </location>
</feature>
<dbReference type="SMART" id="SM01117">
    <property type="entry name" value="Cyt-b5"/>
    <property type="match status" value="1"/>
</dbReference>
<dbReference type="GO" id="GO:0012505">
    <property type="term" value="C:endomembrane system"/>
    <property type="evidence" value="ECO:0007669"/>
    <property type="project" value="TreeGrafter"/>
</dbReference>
<organism evidence="6">
    <name type="scientific">Angiostrongylus costaricensis</name>
    <name type="common">Nematode worm</name>
    <dbReference type="NCBI Taxonomy" id="334426"/>
    <lineage>
        <taxon>Eukaryota</taxon>
        <taxon>Metazoa</taxon>
        <taxon>Ecdysozoa</taxon>
        <taxon>Nematoda</taxon>
        <taxon>Chromadorea</taxon>
        <taxon>Rhabditida</taxon>
        <taxon>Rhabditina</taxon>
        <taxon>Rhabditomorpha</taxon>
        <taxon>Strongyloidea</taxon>
        <taxon>Metastrongylidae</taxon>
        <taxon>Angiostrongylus</taxon>
    </lineage>
</organism>
<evidence type="ECO:0000313" key="6">
    <source>
        <dbReference type="WBParaSite" id="ACOC_0000649701-mRNA-1"/>
    </source>
</evidence>
<accession>A0A0R3PN95</accession>
<evidence type="ECO:0000313" key="5">
    <source>
        <dbReference type="Proteomes" id="UP000267027"/>
    </source>
</evidence>
<dbReference type="EMBL" id="UYYA01003951">
    <property type="protein sequence ID" value="VDM58083.1"/>
    <property type="molecule type" value="Genomic_DNA"/>
</dbReference>
<dbReference type="Pfam" id="PF00173">
    <property type="entry name" value="Cyt-b5"/>
    <property type="match status" value="1"/>
</dbReference>
<reference evidence="6" key="1">
    <citation type="submission" date="2017-02" db="UniProtKB">
        <authorList>
            <consortium name="WormBaseParasite"/>
        </authorList>
    </citation>
    <scope>IDENTIFICATION</scope>
</reference>
<keyword evidence="5" id="KW-1185">Reference proteome</keyword>